<evidence type="ECO:0000256" key="2">
    <source>
        <dbReference type="SAM" id="SignalP"/>
    </source>
</evidence>
<dbReference type="AlphaFoldDB" id="A0A9P6JHE3"/>
<keyword evidence="2" id="KW-0732">Signal</keyword>
<keyword evidence="4" id="KW-1185">Reference proteome</keyword>
<comment type="caution">
    <text evidence="3">The sequence shown here is derived from an EMBL/GenBank/DDBJ whole genome shotgun (WGS) entry which is preliminary data.</text>
</comment>
<keyword evidence="1" id="KW-1133">Transmembrane helix</keyword>
<feature type="chain" id="PRO_5040477264" evidence="2">
    <location>
        <begin position="23"/>
        <end position="188"/>
    </location>
</feature>
<dbReference type="EMBL" id="JAAAHW010004260">
    <property type="protein sequence ID" value="KAF9976455.1"/>
    <property type="molecule type" value="Genomic_DNA"/>
</dbReference>
<gene>
    <name evidence="3" type="ORF">BGZ65_007827</name>
</gene>
<accession>A0A9P6JHE3</accession>
<sequence length="188" mass="21110">TMKTSLLAIALVLFWNCTFVAAFIDPISLSAAGAAVLAYLGVGSAITGTFAALFGTGVVATVSMINQKLNEKDLPELNENGDMLLLCSKKGYSQHRTTQLKREFCNYFVAGHDGDCDITFEKYRASGVDLYTACFHAYVNKNSTLRQHFSFSDYLECRVYNKLEDKKFYQDSYYKNNDMCSRRVKSDK</sequence>
<evidence type="ECO:0000256" key="1">
    <source>
        <dbReference type="SAM" id="Phobius"/>
    </source>
</evidence>
<name>A0A9P6JHE3_9FUNG</name>
<evidence type="ECO:0000313" key="4">
    <source>
        <dbReference type="Proteomes" id="UP000749646"/>
    </source>
</evidence>
<feature type="signal peptide" evidence="2">
    <location>
        <begin position="1"/>
        <end position="22"/>
    </location>
</feature>
<protein>
    <submittedName>
        <fullName evidence="3">Uncharacterized protein</fullName>
    </submittedName>
</protein>
<dbReference type="Proteomes" id="UP000749646">
    <property type="component" value="Unassembled WGS sequence"/>
</dbReference>
<keyword evidence="1" id="KW-0812">Transmembrane</keyword>
<keyword evidence="1" id="KW-0472">Membrane</keyword>
<feature type="non-terminal residue" evidence="3">
    <location>
        <position position="1"/>
    </location>
</feature>
<evidence type="ECO:0000313" key="3">
    <source>
        <dbReference type="EMBL" id="KAF9976455.1"/>
    </source>
</evidence>
<dbReference type="OrthoDB" id="10374243at2759"/>
<proteinExistence type="predicted"/>
<organism evidence="3 4">
    <name type="scientific">Modicella reniformis</name>
    <dbReference type="NCBI Taxonomy" id="1440133"/>
    <lineage>
        <taxon>Eukaryota</taxon>
        <taxon>Fungi</taxon>
        <taxon>Fungi incertae sedis</taxon>
        <taxon>Mucoromycota</taxon>
        <taxon>Mortierellomycotina</taxon>
        <taxon>Mortierellomycetes</taxon>
        <taxon>Mortierellales</taxon>
        <taxon>Mortierellaceae</taxon>
        <taxon>Modicella</taxon>
    </lineage>
</organism>
<feature type="transmembrane region" description="Helical" evidence="1">
    <location>
        <begin position="38"/>
        <end position="62"/>
    </location>
</feature>
<reference evidence="3" key="1">
    <citation type="journal article" date="2020" name="Fungal Divers.">
        <title>Resolving the Mortierellaceae phylogeny through synthesis of multi-gene phylogenetics and phylogenomics.</title>
        <authorList>
            <person name="Vandepol N."/>
            <person name="Liber J."/>
            <person name="Desiro A."/>
            <person name="Na H."/>
            <person name="Kennedy M."/>
            <person name="Barry K."/>
            <person name="Grigoriev I.V."/>
            <person name="Miller A.N."/>
            <person name="O'Donnell K."/>
            <person name="Stajich J.E."/>
            <person name="Bonito G."/>
        </authorList>
    </citation>
    <scope>NUCLEOTIDE SEQUENCE</scope>
    <source>
        <strain evidence="3">MES-2147</strain>
    </source>
</reference>